<proteinExistence type="predicted"/>
<gene>
    <name evidence="2" type="ORF">EEDITHA_LOCUS22635</name>
</gene>
<evidence type="ECO:0000256" key="1">
    <source>
        <dbReference type="SAM" id="MobiDB-lite"/>
    </source>
</evidence>
<protein>
    <submittedName>
        <fullName evidence="2">Uncharacterized protein</fullName>
    </submittedName>
</protein>
<name>A0AAU9VED5_EUPED</name>
<dbReference type="Proteomes" id="UP001153954">
    <property type="component" value="Unassembled WGS sequence"/>
</dbReference>
<organism evidence="2 3">
    <name type="scientific">Euphydryas editha</name>
    <name type="common">Edith's checkerspot</name>
    <dbReference type="NCBI Taxonomy" id="104508"/>
    <lineage>
        <taxon>Eukaryota</taxon>
        <taxon>Metazoa</taxon>
        <taxon>Ecdysozoa</taxon>
        <taxon>Arthropoda</taxon>
        <taxon>Hexapoda</taxon>
        <taxon>Insecta</taxon>
        <taxon>Pterygota</taxon>
        <taxon>Neoptera</taxon>
        <taxon>Endopterygota</taxon>
        <taxon>Lepidoptera</taxon>
        <taxon>Glossata</taxon>
        <taxon>Ditrysia</taxon>
        <taxon>Papilionoidea</taxon>
        <taxon>Nymphalidae</taxon>
        <taxon>Nymphalinae</taxon>
        <taxon>Euphydryas</taxon>
    </lineage>
</organism>
<comment type="caution">
    <text evidence="2">The sequence shown here is derived from an EMBL/GenBank/DDBJ whole genome shotgun (WGS) entry which is preliminary data.</text>
</comment>
<evidence type="ECO:0000313" key="2">
    <source>
        <dbReference type="EMBL" id="CAH2108727.1"/>
    </source>
</evidence>
<sequence>MGSGCSGGPATQLPATGHPVAGYRPPDSLAAATRLADYREGSSAHPSARVLRVSSAAQNYDHLRYSDILPRDLSSCGRYLANTAECSNSDECL</sequence>
<keyword evidence="3" id="KW-1185">Reference proteome</keyword>
<accession>A0AAU9VED5</accession>
<feature type="region of interest" description="Disordered" evidence="1">
    <location>
        <begin position="1"/>
        <end position="26"/>
    </location>
</feature>
<dbReference type="EMBL" id="CAKOGL010000031">
    <property type="protein sequence ID" value="CAH2108727.1"/>
    <property type="molecule type" value="Genomic_DNA"/>
</dbReference>
<reference evidence="2" key="1">
    <citation type="submission" date="2022-03" db="EMBL/GenBank/DDBJ databases">
        <authorList>
            <person name="Tunstrom K."/>
        </authorList>
    </citation>
    <scope>NUCLEOTIDE SEQUENCE</scope>
</reference>
<dbReference type="AlphaFoldDB" id="A0AAU9VED5"/>
<evidence type="ECO:0000313" key="3">
    <source>
        <dbReference type="Proteomes" id="UP001153954"/>
    </source>
</evidence>